<dbReference type="GO" id="GO:0003723">
    <property type="term" value="F:RNA binding"/>
    <property type="evidence" value="ECO:0007669"/>
    <property type="project" value="UniProtKB-KW"/>
</dbReference>
<evidence type="ECO:0000256" key="2">
    <source>
        <dbReference type="ARBA" id="ARBA00006896"/>
    </source>
</evidence>
<comment type="similarity">
    <text evidence="2">Belongs to the CRISPR-associated Csm2 family.</text>
</comment>
<gene>
    <name evidence="7" type="primary">csm2</name>
    <name evidence="7" type="ORF">HMP0721_1317</name>
</gene>
<dbReference type="GO" id="GO:0051607">
    <property type="term" value="P:defense response to virus"/>
    <property type="evidence" value="ECO:0007669"/>
    <property type="project" value="UniProtKB-KW"/>
</dbReference>
<dbReference type="NCBIfam" id="TIGR01870">
    <property type="entry name" value="cas_TM1810_Csm2"/>
    <property type="match status" value="1"/>
</dbReference>
<dbReference type="AlphaFoldDB" id="E6MH33"/>
<reference evidence="7 8" key="1">
    <citation type="submission" date="2010-12" db="EMBL/GenBank/DDBJ databases">
        <authorList>
            <person name="Muzny D."/>
            <person name="Qin X."/>
            <person name="Deng J."/>
            <person name="Jiang H."/>
            <person name="Liu Y."/>
            <person name="Qu J."/>
            <person name="Song X.-Z."/>
            <person name="Zhang L."/>
            <person name="Thornton R."/>
            <person name="Coyle M."/>
            <person name="Francisco L."/>
            <person name="Jackson L."/>
            <person name="Javaid M."/>
            <person name="Korchina V."/>
            <person name="Kovar C."/>
            <person name="Mata R."/>
            <person name="Mathew T."/>
            <person name="Ngo R."/>
            <person name="Nguyen L."/>
            <person name="Nguyen N."/>
            <person name="Okwuonu G."/>
            <person name="Ongeri F."/>
            <person name="Pham C."/>
            <person name="Simmons D."/>
            <person name="Wilczek-Boney K."/>
            <person name="Hale W."/>
            <person name="Jakkamsetti A."/>
            <person name="Pham P."/>
            <person name="Ruth R."/>
            <person name="San Lucas F."/>
            <person name="Warren J."/>
            <person name="Zhang J."/>
            <person name="Zhao Z."/>
            <person name="Zhou C."/>
            <person name="Zhu D."/>
            <person name="Lee S."/>
            <person name="Bess C."/>
            <person name="Blankenburg K."/>
            <person name="Forbes L."/>
            <person name="Fu Q."/>
            <person name="Gubbala S."/>
            <person name="Hirani K."/>
            <person name="Jayaseelan J.C."/>
            <person name="Lara F."/>
            <person name="Munidasa M."/>
            <person name="Palculict T."/>
            <person name="Patil S."/>
            <person name="Pu L.-L."/>
            <person name="Saada N."/>
            <person name="Tang L."/>
            <person name="Weissenberger G."/>
            <person name="Zhu Y."/>
            <person name="Hemphill L."/>
            <person name="Shang Y."/>
            <person name="Youmans B."/>
            <person name="Ayvaz T."/>
            <person name="Ross M."/>
            <person name="Santibanez J."/>
            <person name="Aqrawi P."/>
            <person name="Gross S."/>
            <person name="Joshi V."/>
            <person name="Fowler G."/>
            <person name="Nazareth L."/>
            <person name="Reid J."/>
            <person name="Worley K."/>
            <person name="Petrosino J."/>
            <person name="Highlander S."/>
            <person name="Gibbs R."/>
        </authorList>
    </citation>
    <scope>NUCLEOTIDE SEQUENCE [LARGE SCALE GENOMIC DNA]</scope>
    <source>
        <strain evidence="7 8">ATCC 23263</strain>
    </source>
</reference>
<evidence type="ECO:0000313" key="7">
    <source>
        <dbReference type="EMBL" id="EFV01923.1"/>
    </source>
</evidence>
<evidence type="ECO:0000256" key="3">
    <source>
        <dbReference type="ARBA" id="ARBA00016118"/>
    </source>
</evidence>
<keyword evidence="4" id="KW-0694">RNA-binding</keyword>
<dbReference type="Pfam" id="PF03750">
    <property type="entry name" value="Csm2_III-A"/>
    <property type="match status" value="1"/>
</dbReference>
<dbReference type="eggNOG" id="COG1421">
    <property type="taxonomic scope" value="Bacteria"/>
</dbReference>
<sequence length="132" mass="15683">MKSINPKTYVPRAAHVIQDLYQNKQLPSTTKIRDLLAMTSSIYNEILIQRQDELSAEMVERIEYLKIRFLYEAGKDKDTWFFIKKAGLLSILDEIEASRKNYLLFSRYMEALVAFYKYFMTTKEISDYGKER</sequence>
<protein>
    <recommendedName>
        <fullName evidence="3">CRISPR system Cms protein Csm2</fullName>
    </recommendedName>
    <alternativeName>
        <fullName evidence="6">CRISPR type III A-associated protein Csm2</fullName>
    </alternativeName>
</protein>
<evidence type="ECO:0000256" key="4">
    <source>
        <dbReference type="ARBA" id="ARBA00022884"/>
    </source>
</evidence>
<evidence type="ECO:0000313" key="8">
    <source>
        <dbReference type="Proteomes" id="UP000004754"/>
    </source>
</evidence>
<dbReference type="OrthoDB" id="1862673at2"/>
<evidence type="ECO:0000256" key="6">
    <source>
        <dbReference type="ARBA" id="ARBA00031723"/>
    </source>
</evidence>
<comment type="function">
    <text evidence="1">This subunit may be involved in monitoring complementarity of crRNA and target RNA.</text>
</comment>
<dbReference type="HOGENOM" id="CLU_131491_1_0_9"/>
<comment type="caution">
    <text evidence="7">The sequence shown here is derived from an EMBL/GenBank/DDBJ whole genome shotgun (WGS) entry which is preliminary data.</text>
</comment>
<dbReference type="RefSeq" id="WP_006598740.1">
    <property type="nucleotide sequence ID" value="NZ_GL622359.1"/>
</dbReference>
<evidence type="ECO:0000256" key="5">
    <source>
        <dbReference type="ARBA" id="ARBA00023118"/>
    </source>
</evidence>
<dbReference type="EMBL" id="AEQN01000016">
    <property type="protein sequence ID" value="EFV01923.1"/>
    <property type="molecule type" value="Genomic_DNA"/>
</dbReference>
<keyword evidence="5" id="KW-0051">Antiviral defense</keyword>
<accession>E6MH33</accession>
<evidence type="ECO:0000256" key="1">
    <source>
        <dbReference type="ARBA" id="ARBA00003640"/>
    </source>
</evidence>
<name>E6MH33_9FIRM</name>
<dbReference type="STRING" id="887929.HMP0721_1317"/>
<dbReference type="InterPro" id="IPR010149">
    <property type="entry name" value="CRISPR-assoc_prot_Csm2_III-A"/>
</dbReference>
<keyword evidence="8" id="KW-1185">Reference proteome</keyword>
<dbReference type="Proteomes" id="UP000004754">
    <property type="component" value="Unassembled WGS sequence"/>
</dbReference>
<proteinExistence type="inferred from homology"/>
<organism evidence="7 8">
    <name type="scientific">Pseudoramibacter alactolyticus ATCC 23263</name>
    <dbReference type="NCBI Taxonomy" id="887929"/>
    <lineage>
        <taxon>Bacteria</taxon>
        <taxon>Bacillati</taxon>
        <taxon>Bacillota</taxon>
        <taxon>Clostridia</taxon>
        <taxon>Eubacteriales</taxon>
        <taxon>Eubacteriaceae</taxon>
        <taxon>Pseudoramibacter</taxon>
    </lineage>
</organism>